<dbReference type="SMART" id="SM00858">
    <property type="entry name" value="SAF"/>
    <property type="match status" value="1"/>
</dbReference>
<feature type="domain" description="SAF" evidence="2">
    <location>
        <begin position="12"/>
        <end position="74"/>
    </location>
</feature>
<dbReference type="AlphaFoldDB" id="A0A971ICM3"/>
<reference evidence="3" key="2">
    <citation type="submission" date="2020-01" db="EMBL/GenBank/DDBJ databases">
        <authorList>
            <person name="Campanaro S."/>
        </authorList>
    </citation>
    <scope>NUCLEOTIDE SEQUENCE</scope>
    <source>
        <strain evidence="3">AS01afH2WH_6</strain>
    </source>
</reference>
<name>A0A971ICM3_9BIFI</name>
<evidence type="ECO:0000256" key="1">
    <source>
        <dbReference type="SAM" id="MobiDB-lite"/>
    </source>
</evidence>
<sequence length="203" mass="21557">MQYISALSADTVPLLVARRDIRRGDILDGSSLVQVQAPRNDALRGALTAESEGAHLTALINIAKGQAIYREALTTSVEAGRGLTKIRIRLASLPGDLRIGEKVRLVTSGTCASKGETTPDEATEETSPVDESADFGTSEEPCSLSEEALVVSIPEEDEDSGLFSAVRDEEAVYASVEFALPPRDALAVISHQSSRPILAVTTH</sequence>
<feature type="region of interest" description="Disordered" evidence="1">
    <location>
        <begin position="110"/>
        <end position="140"/>
    </location>
</feature>
<dbReference type="RefSeq" id="WP_273173648.1">
    <property type="nucleotide sequence ID" value="NZ_JAAXZR010000019.1"/>
</dbReference>
<dbReference type="Pfam" id="PF08666">
    <property type="entry name" value="SAF"/>
    <property type="match status" value="1"/>
</dbReference>
<accession>A0A971ICM3</accession>
<dbReference type="Proteomes" id="UP000767327">
    <property type="component" value="Unassembled WGS sequence"/>
</dbReference>
<evidence type="ECO:0000259" key="2">
    <source>
        <dbReference type="SMART" id="SM00858"/>
    </source>
</evidence>
<dbReference type="EMBL" id="JAAXZR010000019">
    <property type="protein sequence ID" value="NLT79714.1"/>
    <property type="molecule type" value="Genomic_DNA"/>
</dbReference>
<dbReference type="InterPro" id="IPR013974">
    <property type="entry name" value="SAF"/>
</dbReference>
<protein>
    <recommendedName>
        <fullName evidence="2">SAF domain-containing protein</fullName>
    </recommendedName>
</protein>
<evidence type="ECO:0000313" key="3">
    <source>
        <dbReference type="EMBL" id="NLT79714.1"/>
    </source>
</evidence>
<feature type="compositionally biased region" description="Acidic residues" evidence="1">
    <location>
        <begin position="118"/>
        <end position="133"/>
    </location>
</feature>
<evidence type="ECO:0000313" key="4">
    <source>
        <dbReference type="Proteomes" id="UP000767327"/>
    </source>
</evidence>
<proteinExistence type="predicted"/>
<dbReference type="CDD" id="cd11614">
    <property type="entry name" value="SAF_CpaB_FlgA_like"/>
    <property type="match status" value="1"/>
</dbReference>
<reference evidence="3" key="1">
    <citation type="journal article" date="2020" name="Biotechnol. Biofuels">
        <title>New insights from the biogas microbiome by comprehensive genome-resolved metagenomics of nearly 1600 species originating from multiple anaerobic digesters.</title>
        <authorList>
            <person name="Campanaro S."/>
            <person name="Treu L."/>
            <person name="Rodriguez-R L.M."/>
            <person name="Kovalovszki A."/>
            <person name="Ziels R.M."/>
            <person name="Maus I."/>
            <person name="Zhu X."/>
            <person name="Kougias P.G."/>
            <person name="Basile A."/>
            <person name="Luo G."/>
            <person name="Schluter A."/>
            <person name="Konstantinidis K.T."/>
            <person name="Angelidaki I."/>
        </authorList>
    </citation>
    <scope>NUCLEOTIDE SEQUENCE</scope>
    <source>
        <strain evidence="3">AS01afH2WH_6</strain>
    </source>
</reference>
<gene>
    <name evidence="3" type="ORF">GXW98_05465</name>
</gene>
<comment type="caution">
    <text evidence="3">The sequence shown here is derived from an EMBL/GenBank/DDBJ whole genome shotgun (WGS) entry which is preliminary data.</text>
</comment>
<organism evidence="3 4">
    <name type="scientific">Bifidobacterium crudilactis</name>
    <dbReference type="NCBI Taxonomy" id="327277"/>
    <lineage>
        <taxon>Bacteria</taxon>
        <taxon>Bacillati</taxon>
        <taxon>Actinomycetota</taxon>
        <taxon>Actinomycetes</taxon>
        <taxon>Bifidobacteriales</taxon>
        <taxon>Bifidobacteriaceae</taxon>
        <taxon>Bifidobacterium</taxon>
    </lineage>
</organism>